<dbReference type="Proteomes" id="UP000290932">
    <property type="component" value="Unassembled WGS sequence"/>
</dbReference>
<name>A0A498H1Q7_9EURY</name>
<dbReference type="RefSeq" id="WP_128694048.1">
    <property type="nucleotide sequence ID" value="NZ_LHQS01000002.1"/>
</dbReference>
<dbReference type="OrthoDB" id="117481at2157"/>
<evidence type="ECO:0000256" key="1">
    <source>
        <dbReference type="SAM" id="Phobius"/>
    </source>
</evidence>
<keyword evidence="1" id="KW-1133">Transmembrane helix</keyword>
<evidence type="ECO:0000313" key="2">
    <source>
        <dbReference type="EMBL" id="RXE56285.1"/>
    </source>
</evidence>
<gene>
    <name evidence="2" type="ORF">ABH15_09150</name>
</gene>
<organism evidence="2 3">
    <name type="scientific">Methanoculleus taiwanensis</name>
    <dbReference type="NCBI Taxonomy" id="1550565"/>
    <lineage>
        <taxon>Archaea</taxon>
        <taxon>Methanobacteriati</taxon>
        <taxon>Methanobacteriota</taxon>
        <taxon>Stenosarchaea group</taxon>
        <taxon>Methanomicrobia</taxon>
        <taxon>Methanomicrobiales</taxon>
        <taxon>Methanomicrobiaceae</taxon>
        <taxon>Methanoculleus</taxon>
    </lineage>
</organism>
<evidence type="ECO:0000313" key="3">
    <source>
        <dbReference type="Proteomes" id="UP000290932"/>
    </source>
</evidence>
<dbReference type="AlphaFoldDB" id="A0A498H1Q7"/>
<dbReference type="EMBL" id="LHQS01000002">
    <property type="protein sequence ID" value="RXE56285.1"/>
    <property type="molecule type" value="Genomic_DNA"/>
</dbReference>
<accession>A0A498H1Q7</accession>
<proteinExistence type="predicted"/>
<keyword evidence="1" id="KW-0812">Transmembrane</keyword>
<comment type="caution">
    <text evidence="2">The sequence shown here is derived from an EMBL/GenBank/DDBJ whole genome shotgun (WGS) entry which is preliminary data.</text>
</comment>
<feature type="transmembrane region" description="Helical" evidence="1">
    <location>
        <begin position="50"/>
        <end position="70"/>
    </location>
</feature>
<reference evidence="2 3" key="1">
    <citation type="journal article" date="2015" name="Int. J. Syst. Evol. Microbiol.">
        <title>Methanoculleus taiwanensis sp. nov., a methanogen isolated from deep marine sediment at the deformation front area near Taiwan.</title>
        <authorList>
            <person name="Weng C.Y."/>
            <person name="Chen S.C."/>
            <person name="Lai M.C."/>
            <person name="Wu S.Y."/>
            <person name="Lin S."/>
            <person name="Yang T.F."/>
            <person name="Chen P.C."/>
        </authorList>
    </citation>
    <scope>NUCLEOTIDE SEQUENCE [LARGE SCALE GENOMIC DNA]</scope>
    <source>
        <strain evidence="2 3">CYW4</strain>
    </source>
</reference>
<keyword evidence="3" id="KW-1185">Reference proteome</keyword>
<keyword evidence="1" id="KW-0472">Membrane</keyword>
<protein>
    <submittedName>
        <fullName evidence="2">Uncharacterized protein</fullName>
    </submittedName>
</protein>
<sequence length="76" mass="8134">MNGKQIAGALFGAFIAFLGLLWFLQGTDIVRMRPILCFTNCEEIVGGSPVWAVTGAVVFIIGVVVIVISGRRIGRP</sequence>